<evidence type="ECO:0000313" key="2">
    <source>
        <dbReference type="Proteomes" id="UP000886934"/>
    </source>
</evidence>
<proteinExistence type="predicted"/>
<protein>
    <submittedName>
        <fullName evidence="1">Uncharacterized protein</fullName>
    </submittedName>
</protein>
<evidence type="ECO:0000313" key="1">
    <source>
        <dbReference type="EMBL" id="GJA63568.1"/>
    </source>
</evidence>
<dbReference type="RefSeq" id="WP_089503669.1">
    <property type="nucleotide sequence ID" value="NZ_BPND01000031.1"/>
</dbReference>
<organism evidence="1 2">
    <name type="scientific">Aeromonas caviae</name>
    <name type="common">Aeromonas punctata</name>
    <dbReference type="NCBI Taxonomy" id="648"/>
    <lineage>
        <taxon>Bacteria</taxon>
        <taxon>Pseudomonadati</taxon>
        <taxon>Pseudomonadota</taxon>
        <taxon>Gammaproteobacteria</taxon>
        <taxon>Aeromonadales</taxon>
        <taxon>Aeromonadaceae</taxon>
        <taxon>Aeromonas</taxon>
    </lineage>
</organism>
<gene>
    <name evidence="1" type="ORF">KAM351_21790</name>
</gene>
<sequence length="132" mass="15668">MKRKPIIKLSHIQEVIKLFNSISQDASLPDSYYEMSRYISSTEYDEMNLYELSFEPYLSIAKQCDMSFFALYRSKQRIYLAHCNDAGHPPPRWEAHPIKLSQLKDIELMMFLLRDHAYQLVLRNKQGLAYEI</sequence>
<accession>A0AA37CXA1</accession>
<reference evidence="1" key="1">
    <citation type="submission" date="2021-07" db="EMBL/GenBank/DDBJ databases">
        <title>Draft genome sequence of carbapenem-resistant Aeromonas spp. in Japan.</title>
        <authorList>
            <person name="Maehana S."/>
            <person name="Suzuki M."/>
            <person name="Kitasato H."/>
        </authorList>
    </citation>
    <scope>NUCLEOTIDE SEQUENCE</scope>
    <source>
        <strain evidence="1">KAM351</strain>
    </source>
</reference>
<name>A0AA37CXA1_AERCA</name>
<dbReference type="EMBL" id="BPNN01000028">
    <property type="protein sequence ID" value="GJA63568.1"/>
    <property type="molecule type" value="Genomic_DNA"/>
</dbReference>
<comment type="caution">
    <text evidence="1">The sequence shown here is derived from an EMBL/GenBank/DDBJ whole genome shotgun (WGS) entry which is preliminary data.</text>
</comment>
<dbReference type="Proteomes" id="UP000886934">
    <property type="component" value="Unassembled WGS sequence"/>
</dbReference>
<dbReference type="AlphaFoldDB" id="A0AA37CXA1"/>